<comment type="caution">
    <text evidence="4">The sequence shown here is derived from an EMBL/GenBank/DDBJ whole genome shotgun (WGS) entry which is preliminary data.</text>
</comment>
<name>A0A8X8WAW9_SALSN</name>
<dbReference type="PANTHER" id="PTHR46250:SF15">
    <property type="entry name" value="OS01G0523800 PROTEIN"/>
    <property type="match status" value="1"/>
</dbReference>
<gene>
    <name evidence="4" type="ORF">SASPL_148755</name>
</gene>
<dbReference type="PANTHER" id="PTHR46250">
    <property type="entry name" value="MYB/SANT-LIKE DNA-BINDING DOMAIN PROTEIN-RELATED"/>
    <property type="match status" value="1"/>
</dbReference>
<dbReference type="Pfam" id="PF12776">
    <property type="entry name" value="Myb_DNA-bind_3"/>
    <property type="match status" value="1"/>
</dbReference>
<dbReference type="InterPro" id="IPR025753">
    <property type="entry name" value="AAA_N_dom"/>
</dbReference>
<evidence type="ECO:0000259" key="3">
    <source>
        <dbReference type="Pfam" id="PF14363"/>
    </source>
</evidence>
<dbReference type="InterPro" id="IPR024752">
    <property type="entry name" value="Myb/SANT-like_dom"/>
</dbReference>
<protein>
    <recommendedName>
        <fullName evidence="6">Myb/SANT-like domain-containing protein</fullName>
    </recommendedName>
</protein>
<proteinExistence type="predicted"/>
<evidence type="ECO:0000256" key="1">
    <source>
        <dbReference type="SAM" id="MobiDB-lite"/>
    </source>
</evidence>
<evidence type="ECO:0000313" key="4">
    <source>
        <dbReference type="EMBL" id="KAG6391009.1"/>
    </source>
</evidence>
<organism evidence="4">
    <name type="scientific">Salvia splendens</name>
    <name type="common">Scarlet sage</name>
    <dbReference type="NCBI Taxonomy" id="180675"/>
    <lineage>
        <taxon>Eukaryota</taxon>
        <taxon>Viridiplantae</taxon>
        <taxon>Streptophyta</taxon>
        <taxon>Embryophyta</taxon>
        <taxon>Tracheophyta</taxon>
        <taxon>Spermatophyta</taxon>
        <taxon>Magnoliopsida</taxon>
        <taxon>eudicotyledons</taxon>
        <taxon>Gunneridae</taxon>
        <taxon>Pentapetalae</taxon>
        <taxon>asterids</taxon>
        <taxon>lamiids</taxon>
        <taxon>Lamiales</taxon>
        <taxon>Lamiaceae</taxon>
        <taxon>Nepetoideae</taxon>
        <taxon>Mentheae</taxon>
        <taxon>Salviinae</taxon>
        <taxon>Salvia</taxon>
        <taxon>Salvia subgen. Calosphace</taxon>
        <taxon>core Calosphace</taxon>
    </lineage>
</organism>
<accession>A0A8X8WAW9</accession>
<reference evidence="4" key="2">
    <citation type="submission" date="2020-08" db="EMBL/GenBank/DDBJ databases">
        <title>Plant Genome Project.</title>
        <authorList>
            <person name="Zhang R.-G."/>
        </authorList>
    </citation>
    <scope>NUCLEOTIDE SEQUENCE</scope>
    <source>
        <strain evidence="4">Huo1</strain>
        <tissue evidence="4">Leaf</tissue>
    </source>
</reference>
<dbReference type="AlphaFoldDB" id="A0A8X8WAW9"/>
<sequence length="461" mass="52628">MWIDDRVHVHQHFKVPKLNHSTHQRNLFYRRVSLYLTSFPSLEDSDFTNLYAGKKSNDIVLSLDDNQTIHDDFLGVKVSWLNRVERDGESRSFVLRIRKKDKRRILKPQPMFPHQPHKISGASCEPNGTMQSGHQHGKGLSPLPGGPNVGIPNSGKCPWGGSSSSRADCDVVTATSRNKFRKGKRSRRMWTPQEEDILAATLLELTATGWKSDNGFRAGYLSKIEDNLRAEFPNTDLEGNPYINSKIGAWKKSYGLLQSILSRTGVGWNHHGDHKFDCSDEQWEQIMQADKETKFMQNKSWPLWETWKTIFSKDRASWVAAEEIDFIPEPYTPVSNHNEVHDHSSDNSGKQVSTTKTIPPNRKKPSPDVELMEFLGNLHERTDARLEMISKCIGYEFDMGQARQKVFDKLGTVEDLTLPQRYRVCNILGDKPQRLEVFIGMPANARLGYLLCLIEDAHKEG</sequence>
<feature type="compositionally biased region" description="Polar residues" evidence="1">
    <location>
        <begin position="346"/>
        <end position="358"/>
    </location>
</feature>
<reference evidence="4" key="1">
    <citation type="submission" date="2018-01" db="EMBL/GenBank/DDBJ databases">
        <authorList>
            <person name="Mao J.F."/>
        </authorList>
    </citation>
    <scope>NUCLEOTIDE SEQUENCE</scope>
    <source>
        <strain evidence="4">Huo1</strain>
        <tissue evidence="4">Leaf</tissue>
    </source>
</reference>
<evidence type="ECO:0000259" key="2">
    <source>
        <dbReference type="Pfam" id="PF12776"/>
    </source>
</evidence>
<dbReference type="Proteomes" id="UP000298416">
    <property type="component" value="Unassembled WGS sequence"/>
</dbReference>
<keyword evidence="5" id="KW-1185">Reference proteome</keyword>
<evidence type="ECO:0000313" key="5">
    <source>
        <dbReference type="Proteomes" id="UP000298416"/>
    </source>
</evidence>
<dbReference type="Pfam" id="PF14363">
    <property type="entry name" value="AAA_assoc"/>
    <property type="match status" value="1"/>
</dbReference>
<evidence type="ECO:0008006" key="6">
    <source>
        <dbReference type="Google" id="ProtNLM"/>
    </source>
</evidence>
<dbReference type="EMBL" id="PNBA02000019">
    <property type="protein sequence ID" value="KAG6391009.1"/>
    <property type="molecule type" value="Genomic_DNA"/>
</dbReference>
<feature type="region of interest" description="Disordered" evidence="1">
    <location>
        <begin position="335"/>
        <end position="366"/>
    </location>
</feature>
<feature type="domain" description="AAA-type ATPase N-terminal" evidence="3">
    <location>
        <begin position="8"/>
        <end position="81"/>
    </location>
</feature>
<feature type="domain" description="Myb/SANT-like" evidence="2">
    <location>
        <begin position="189"/>
        <end position="285"/>
    </location>
</feature>